<proteinExistence type="predicted"/>
<sequence>MLHILMYRFSSSDCSSNLVHAAYSLDPGLPSTQMVSFVMGTLYKQFVEKDIQNFDEFHMAILDIFNTFNSALPGRHYDAPSRKEIEACFAGWKETPESKRKQFFVDFMKKCVNLSRLDDSAMVTGVVTPPAAMAAKRAAENLPQLKIIKVVPDVVFVPTATVLALASVKLTRRMFLGSIASP</sequence>
<gene>
    <name evidence="1" type="ORF">MANES_12G109800v8</name>
</gene>
<protein>
    <submittedName>
        <fullName evidence="1">Uncharacterized protein</fullName>
    </submittedName>
</protein>
<dbReference type="EMBL" id="CM004398">
    <property type="protein sequence ID" value="KAG8642669.1"/>
    <property type="molecule type" value="Genomic_DNA"/>
</dbReference>
<keyword evidence="2" id="KW-1185">Reference proteome</keyword>
<name>A0ACB7GRX0_MANES</name>
<dbReference type="Proteomes" id="UP000091857">
    <property type="component" value="Chromosome 12"/>
</dbReference>
<reference evidence="2" key="1">
    <citation type="journal article" date="2016" name="Nat. Biotechnol.">
        <title>Sequencing wild and cultivated cassava and related species reveals extensive interspecific hybridization and genetic diversity.</title>
        <authorList>
            <person name="Bredeson J.V."/>
            <person name="Lyons J.B."/>
            <person name="Prochnik S.E."/>
            <person name="Wu G.A."/>
            <person name="Ha C.M."/>
            <person name="Edsinger-Gonzales E."/>
            <person name="Grimwood J."/>
            <person name="Schmutz J."/>
            <person name="Rabbi I.Y."/>
            <person name="Egesi C."/>
            <person name="Nauluvula P."/>
            <person name="Lebot V."/>
            <person name="Ndunguru J."/>
            <person name="Mkamilo G."/>
            <person name="Bart R.S."/>
            <person name="Setter T.L."/>
            <person name="Gleadow R.M."/>
            <person name="Kulakow P."/>
            <person name="Ferguson M.E."/>
            <person name="Rounsley S."/>
            <person name="Rokhsar D.S."/>
        </authorList>
    </citation>
    <scope>NUCLEOTIDE SEQUENCE [LARGE SCALE GENOMIC DNA]</scope>
    <source>
        <strain evidence="2">cv. AM560-2</strain>
    </source>
</reference>
<evidence type="ECO:0000313" key="1">
    <source>
        <dbReference type="EMBL" id="KAG8642669.1"/>
    </source>
</evidence>
<organism evidence="1 2">
    <name type="scientific">Manihot esculenta</name>
    <name type="common">Cassava</name>
    <name type="synonym">Jatropha manihot</name>
    <dbReference type="NCBI Taxonomy" id="3983"/>
    <lineage>
        <taxon>Eukaryota</taxon>
        <taxon>Viridiplantae</taxon>
        <taxon>Streptophyta</taxon>
        <taxon>Embryophyta</taxon>
        <taxon>Tracheophyta</taxon>
        <taxon>Spermatophyta</taxon>
        <taxon>Magnoliopsida</taxon>
        <taxon>eudicotyledons</taxon>
        <taxon>Gunneridae</taxon>
        <taxon>Pentapetalae</taxon>
        <taxon>rosids</taxon>
        <taxon>fabids</taxon>
        <taxon>Malpighiales</taxon>
        <taxon>Euphorbiaceae</taxon>
        <taxon>Crotonoideae</taxon>
        <taxon>Manihoteae</taxon>
        <taxon>Manihot</taxon>
    </lineage>
</organism>
<accession>A0ACB7GRX0</accession>
<comment type="caution">
    <text evidence="1">The sequence shown here is derived from an EMBL/GenBank/DDBJ whole genome shotgun (WGS) entry which is preliminary data.</text>
</comment>
<evidence type="ECO:0000313" key="2">
    <source>
        <dbReference type="Proteomes" id="UP000091857"/>
    </source>
</evidence>